<keyword evidence="3" id="KW-1185">Reference proteome</keyword>
<feature type="non-terminal residue" evidence="2">
    <location>
        <position position="1"/>
    </location>
</feature>
<accession>A0ABN9LYR8</accession>
<evidence type="ECO:0000256" key="1">
    <source>
        <dbReference type="SAM" id="MobiDB-lite"/>
    </source>
</evidence>
<dbReference type="EMBL" id="CAUEEQ010038522">
    <property type="protein sequence ID" value="CAJ0954432.1"/>
    <property type="molecule type" value="Genomic_DNA"/>
</dbReference>
<gene>
    <name evidence="2" type="ORF">RIMI_LOCUS14733019</name>
</gene>
<dbReference type="Proteomes" id="UP001176940">
    <property type="component" value="Unassembled WGS sequence"/>
</dbReference>
<comment type="caution">
    <text evidence="2">The sequence shown here is derived from an EMBL/GenBank/DDBJ whole genome shotgun (WGS) entry which is preliminary data.</text>
</comment>
<organism evidence="2 3">
    <name type="scientific">Ranitomeya imitator</name>
    <name type="common">mimic poison frog</name>
    <dbReference type="NCBI Taxonomy" id="111125"/>
    <lineage>
        <taxon>Eukaryota</taxon>
        <taxon>Metazoa</taxon>
        <taxon>Chordata</taxon>
        <taxon>Craniata</taxon>
        <taxon>Vertebrata</taxon>
        <taxon>Euteleostomi</taxon>
        <taxon>Amphibia</taxon>
        <taxon>Batrachia</taxon>
        <taxon>Anura</taxon>
        <taxon>Neobatrachia</taxon>
        <taxon>Hyloidea</taxon>
        <taxon>Dendrobatidae</taxon>
        <taxon>Dendrobatinae</taxon>
        <taxon>Ranitomeya</taxon>
    </lineage>
</organism>
<sequence length="72" mass="8199">QVSSYISRPSQTNGFLQTFGKAPTRDPAPRTLRNSFSGHDPQHHTIDSLEQGIASLMDRLHAIENQRRQDRK</sequence>
<evidence type="ECO:0000313" key="3">
    <source>
        <dbReference type="Proteomes" id="UP001176940"/>
    </source>
</evidence>
<reference evidence="2" key="1">
    <citation type="submission" date="2023-07" db="EMBL/GenBank/DDBJ databases">
        <authorList>
            <person name="Stuckert A."/>
        </authorList>
    </citation>
    <scope>NUCLEOTIDE SEQUENCE</scope>
</reference>
<protein>
    <submittedName>
        <fullName evidence="2">Uncharacterized protein</fullName>
    </submittedName>
</protein>
<evidence type="ECO:0000313" key="2">
    <source>
        <dbReference type="EMBL" id="CAJ0954432.1"/>
    </source>
</evidence>
<name>A0ABN9LYR8_9NEOB</name>
<proteinExistence type="predicted"/>
<feature type="compositionally biased region" description="Polar residues" evidence="1">
    <location>
        <begin position="1"/>
        <end position="16"/>
    </location>
</feature>
<feature type="non-terminal residue" evidence="2">
    <location>
        <position position="72"/>
    </location>
</feature>
<feature type="region of interest" description="Disordered" evidence="1">
    <location>
        <begin position="1"/>
        <end position="43"/>
    </location>
</feature>